<feature type="compositionally biased region" description="Polar residues" evidence="1">
    <location>
        <begin position="801"/>
        <end position="810"/>
    </location>
</feature>
<feature type="compositionally biased region" description="Basic and acidic residues" evidence="1">
    <location>
        <begin position="817"/>
        <end position="829"/>
    </location>
</feature>
<dbReference type="AlphaFoldDB" id="A0A9Q5I4L1"/>
<name>A0A9Q5I4L1_SANBA</name>
<evidence type="ECO:0000313" key="3">
    <source>
        <dbReference type="Proteomes" id="UP000757232"/>
    </source>
</evidence>
<dbReference type="Proteomes" id="UP000757232">
    <property type="component" value="Unassembled WGS sequence"/>
</dbReference>
<proteinExistence type="predicted"/>
<feature type="region of interest" description="Disordered" evidence="1">
    <location>
        <begin position="783"/>
        <end position="829"/>
    </location>
</feature>
<organism evidence="2 3">
    <name type="scientific">Sanghuangporus baumii</name>
    <name type="common">Phellinus baumii</name>
    <dbReference type="NCBI Taxonomy" id="108892"/>
    <lineage>
        <taxon>Eukaryota</taxon>
        <taxon>Fungi</taxon>
        <taxon>Dikarya</taxon>
        <taxon>Basidiomycota</taxon>
        <taxon>Agaricomycotina</taxon>
        <taxon>Agaricomycetes</taxon>
        <taxon>Hymenochaetales</taxon>
        <taxon>Hymenochaetaceae</taxon>
        <taxon>Sanghuangporus</taxon>
    </lineage>
</organism>
<dbReference type="SUPFAM" id="SSF56112">
    <property type="entry name" value="Protein kinase-like (PK-like)"/>
    <property type="match status" value="1"/>
</dbReference>
<dbReference type="EMBL" id="LNZH02000088">
    <property type="protein sequence ID" value="OCB91431.1"/>
    <property type="molecule type" value="Genomic_DNA"/>
</dbReference>
<keyword evidence="3" id="KW-1185">Reference proteome</keyword>
<protein>
    <submittedName>
        <fullName evidence="2">Uncharacterized protein</fullName>
    </submittedName>
</protein>
<evidence type="ECO:0000313" key="2">
    <source>
        <dbReference type="EMBL" id="OCB91431.1"/>
    </source>
</evidence>
<dbReference type="PROSITE" id="PS00109">
    <property type="entry name" value="PROTEIN_KINASE_TYR"/>
    <property type="match status" value="1"/>
</dbReference>
<dbReference type="GO" id="GO:0004672">
    <property type="term" value="F:protein kinase activity"/>
    <property type="evidence" value="ECO:0007669"/>
    <property type="project" value="InterPro"/>
</dbReference>
<comment type="caution">
    <text evidence="2">The sequence shown here is derived from an EMBL/GenBank/DDBJ whole genome shotgun (WGS) entry which is preliminary data.</text>
</comment>
<evidence type="ECO:0000256" key="1">
    <source>
        <dbReference type="SAM" id="MobiDB-lite"/>
    </source>
</evidence>
<sequence>MHPIGARTANQTFGNLYTTKCSEMFTINDNKKPRARATHESLKLPTLLSRDPSRVYPVLGPWSPSAAVLVQVEMRNLSMNGIYLSREPEDHDDPLKVSLSKRLKAQIPRITSGRSDTVSFVLTLASLIVSSKEDDEVLVFSKDTSSRFRLGPRALDNSPPIVAFFAPRAIAEQLAIGDHVNANSNIGIPLPPLHLLVSVIVAEGSSNDVDQCMSYLLSLSSYRPASYEQHGLVVCEKDFTIVSVGLEYRRTWSKVPWNHPSAIQKLCAYVKLIHDEAVRPHHPAVPMLKDVITMKTRTIGLYSAILGGRRFRLLPILSRGDGRKPFVALGITEDDQVVRVLKYSWYKTAGRWQEYRLLQKLRDAPGIVRLDDELSEASLEINAVDSSGLDKDSLLRYLTQEKNVLHRDVSWSNILIRPKEYCDLHETGVVKVANRRFVSDNEHCIPHNYRFVSDIFDEDKWKVRVALADFDHATIVHTGEEDDLMVKAVSNNVTEYSKYILLTWAGQGTPMFMAEDVLSVRDGSIMTPFSRFSENVRREVPNDCVDKYFDCQEKHEWDKYYENFAELRWRIEPTLNNDDKLVQSFRHGAVHDAESVFYLCLLFFGRLWPFDEHVDPSEIPTLEADRAKLLEIFAGRRCDKNTVRFVFPDRTSFGTGEKFEPFYAMLKTMFSYVRIPWYNVVATGRGERYEFHLHDFMQRLILKEIRRLRANGDPILIEENPLPVKTSYNLTTYSHDAYLSSSLLCSRDGDESNGRMGYRKDASPVYGRRECSTSRRIFTARVRRTREGKEKNRKRRRNRNDLVNSSSPNNLVLPVDRPNEMPESDKEKLHDPTGTFWDIYWWKARERLWVTAER</sequence>
<gene>
    <name evidence="2" type="ORF">A7U60_g1309</name>
</gene>
<dbReference type="InterPro" id="IPR008266">
    <property type="entry name" value="Tyr_kinase_AS"/>
</dbReference>
<accession>A0A9Q5I4L1</accession>
<reference evidence="2" key="1">
    <citation type="submission" date="2016-06" db="EMBL/GenBank/DDBJ databases">
        <title>Draft Genome sequence of the fungus Inonotus baumii.</title>
        <authorList>
            <person name="Zhu H."/>
            <person name="Lin W."/>
        </authorList>
    </citation>
    <scope>NUCLEOTIDE SEQUENCE</scope>
    <source>
        <strain evidence="2">821</strain>
    </source>
</reference>
<dbReference type="OrthoDB" id="5569250at2759"/>
<dbReference type="InterPro" id="IPR011009">
    <property type="entry name" value="Kinase-like_dom_sf"/>
</dbReference>